<evidence type="ECO:0000313" key="11">
    <source>
        <dbReference type="Proteomes" id="UP000627446"/>
    </source>
</evidence>
<keyword evidence="2" id="KW-0488">Methylation</keyword>
<evidence type="ECO:0000259" key="9">
    <source>
        <dbReference type="PROSITE" id="PS50885"/>
    </source>
</evidence>
<dbReference type="InterPro" id="IPR004089">
    <property type="entry name" value="MCPsignal_dom"/>
</dbReference>
<keyword evidence="11" id="KW-1185">Reference proteome</keyword>
<comment type="similarity">
    <text evidence="3">Belongs to the methyl-accepting chemotaxis (MCP) protein family.</text>
</comment>
<proteinExistence type="inferred from homology"/>
<dbReference type="EMBL" id="JACOFZ010000004">
    <property type="protein sequence ID" value="MBC3882140.1"/>
    <property type="molecule type" value="Genomic_DNA"/>
</dbReference>
<evidence type="ECO:0000259" key="8">
    <source>
        <dbReference type="PROSITE" id="PS50111"/>
    </source>
</evidence>
<dbReference type="CDD" id="cd11386">
    <property type="entry name" value="MCP_signal"/>
    <property type="match status" value="1"/>
</dbReference>
<evidence type="ECO:0000256" key="7">
    <source>
        <dbReference type="SAM" id="Phobius"/>
    </source>
</evidence>
<dbReference type="Gene3D" id="1.10.287.950">
    <property type="entry name" value="Methyl-accepting chemotaxis protein"/>
    <property type="match status" value="1"/>
</dbReference>
<feature type="domain" description="HAMP" evidence="9">
    <location>
        <begin position="212"/>
        <end position="264"/>
    </location>
</feature>
<dbReference type="GO" id="GO:0004888">
    <property type="term" value="F:transmembrane signaling receptor activity"/>
    <property type="evidence" value="ECO:0007669"/>
    <property type="project" value="InterPro"/>
</dbReference>
<name>A0A923HRT7_9BURK</name>
<dbReference type="RefSeq" id="WP_186916749.1">
    <property type="nucleotide sequence ID" value="NZ_JACOFZ010000004.1"/>
</dbReference>
<dbReference type="AlphaFoldDB" id="A0A923HRT7"/>
<comment type="caution">
    <text evidence="10">The sequence shown here is derived from an EMBL/GenBank/DDBJ whole genome shotgun (WGS) entry which is preliminary data.</text>
</comment>
<dbReference type="CDD" id="cd19411">
    <property type="entry name" value="MCP2201-like_sensor"/>
    <property type="match status" value="1"/>
</dbReference>
<evidence type="ECO:0000313" key="10">
    <source>
        <dbReference type="EMBL" id="MBC3882140.1"/>
    </source>
</evidence>
<dbReference type="CDD" id="cd06225">
    <property type="entry name" value="HAMP"/>
    <property type="match status" value="1"/>
</dbReference>
<feature type="region of interest" description="Disordered" evidence="6">
    <location>
        <begin position="524"/>
        <end position="568"/>
    </location>
</feature>
<dbReference type="SMART" id="SM00283">
    <property type="entry name" value="MA"/>
    <property type="match status" value="1"/>
</dbReference>
<dbReference type="Pfam" id="PF00015">
    <property type="entry name" value="MCPsignal"/>
    <property type="match status" value="1"/>
</dbReference>
<dbReference type="FunFam" id="1.10.287.950:FF:000001">
    <property type="entry name" value="Methyl-accepting chemotaxis sensory transducer"/>
    <property type="match status" value="1"/>
</dbReference>
<dbReference type="GO" id="GO:0007165">
    <property type="term" value="P:signal transduction"/>
    <property type="evidence" value="ECO:0007669"/>
    <property type="project" value="UniProtKB-KW"/>
</dbReference>
<keyword evidence="7" id="KW-1133">Transmembrane helix</keyword>
<dbReference type="GO" id="GO:0006935">
    <property type="term" value="P:chemotaxis"/>
    <property type="evidence" value="ECO:0007669"/>
    <property type="project" value="InterPro"/>
</dbReference>
<evidence type="ECO:0000256" key="3">
    <source>
        <dbReference type="ARBA" id="ARBA00029447"/>
    </source>
</evidence>
<dbReference type="InterPro" id="IPR024478">
    <property type="entry name" value="HlyB_4HB_MCP"/>
</dbReference>
<dbReference type="GO" id="GO:0005886">
    <property type="term" value="C:plasma membrane"/>
    <property type="evidence" value="ECO:0007669"/>
    <property type="project" value="TreeGrafter"/>
</dbReference>
<accession>A0A923HRT7</accession>
<feature type="transmembrane region" description="Helical" evidence="7">
    <location>
        <begin position="12"/>
        <end position="32"/>
    </location>
</feature>
<evidence type="ECO:0000256" key="1">
    <source>
        <dbReference type="ARBA" id="ARBA00004370"/>
    </source>
</evidence>
<feature type="transmembrane region" description="Helical" evidence="7">
    <location>
        <begin position="190"/>
        <end position="210"/>
    </location>
</feature>
<keyword evidence="7" id="KW-0812">Transmembrane</keyword>
<dbReference type="SMART" id="SM00304">
    <property type="entry name" value="HAMP"/>
    <property type="match status" value="1"/>
</dbReference>
<feature type="coiled-coil region" evidence="5">
    <location>
        <begin position="476"/>
        <end position="507"/>
    </location>
</feature>
<reference evidence="10" key="1">
    <citation type="submission" date="2020-08" db="EMBL/GenBank/DDBJ databases">
        <title>Novel species isolated from subtropical streams in China.</title>
        <authorList>
            <person name="Lu H."/>
        </authorList>
    </citation>
    <scope>NUCLEOTIDE SEQUENCE</scope>
    <source>
        <strain evidence="10">LX22W</strain>
    </source>
</reference>
<keyword evidence="5" id="KW-0175">Coiled coil</keyword>
<comment type="subcellular location">
    <subcellularLocation>
        <location evidence="1">Membrane</location>
    </subcellularLocation>
</comment>
<dbReference type="Pfam" id="PF12729">
    <property type="entry name" value="4HB_MCP_1"/>
    <property type="match status" value="1"/>
</dbReference>
<dbReference type="SUPFAM" id="SSF58104">
    <property type="entry name" value="Methyl-accepting chemotaxis protein (MCP) signaling domain"/>
    <property type="match status" value="1"/>
</dbReference>
<evidence type="ECO:0000256" key="5">
    <source>
        <dbReference type="SAM" id="Coils"/>
    </source>
</evidence>
<dbReference type="PROSITE" id="PS50885">
    <property type="entry name" value="HAMP"/>
    <property type="match status" value="1"/>
</dbReference>
<evidence type="ECO:0000256" key="4">
    <source>
        <dbReference type="PROSITE-ProRule" id="PRU00284"/>
    </source>
</evidence>
<dbReference type="InterPro" id="IPR047347">
    <property type="entry name" value="YvaQ-like_sensor"/>
</dbReference>
<dbReference type="InterPro" id="IPR003660">
    <property type="entry name" value="HAMP_dom"/>
</dbReference>
<gene>
    <name evidence="10" type="ORF">H8K36_12180</name>
</gene>
<dbReference type="InterPro" id="IPR004090">
    <property type="entry name" value="Chemotax_Me-accpt_rcpt"/>
</dbReference>
<dbReference type="PROSITE" id="PS50111">
    <property type="entry name" value="CHEMOTAXIS_TRANSDUC_2"/>
    <property type="match status" value="1"/>
</dbReference>
<evidence type="ECO:0000256" key="6">
    <source>
        <dbReference type="SAM" id="MobiDB-lite"/>
    </source>
</evidence>
<dbReference type="Proteomes" id="UP000627446">
    <property type="component" value="Unassembled WGS sequence"/>
</dbReference>
<feature type="domain" description="Methyl-accepting transducer" evidence="8">
    <location>
        <begin position="269"/>
        <end position="498"/>
    </location>
</feature>
<sequence length="568" mass="60992">MNLQNIRIGQRLALGFGVVITLLALLAGLSYYRISGLSKEISTMVKDRYPKTVVANQIKAQLNEVSRNMLNVLIMTDPEQIKKELANIAKENTGNEEALALLNKTITDAKGREQLAAITAIRDKFIPLQTKFVALVNEDRKDEAMLKFLFAIRPIQSKYFAALDDFIAHQNSQMEQAGKDSEVVATQTSAFILFLALAAGGISIVVAFLATKSITRPLIDAVRVAKRVAKGDLSSDIEVTNNDETGQMMQALRDMNESLLKIVGEVRAGTDNIASVSMEIASGNLDLSNRTEEQAHSLQDTSTSMRDLTDTVKQNAEHAAQANRLALSASEVAEKGGAVVSQVVDTMGSINASSRKIVDIIGVIDGIAFQTNILALNAAVEAARAGEQGRGFAVVASEVRSLAQRSAAAAKEIKTLIGASVDEVTAGSKLVEQAGVTMDEVVASVKRVTDIMADITSASQEQSAGIERVHRTIAQMDDVTQQNAALVEEAAAAAEAMQNQASNLAQVVSVFKLKNDYVAPLAAQEENQRTVKPAPRRAPTKSNPRLLRGSDDTNRASPRAGSEDMEEF</sequence>
<organism evidence="10 11">
    <name type="scientific">Undibacterium nitidum</name>
    <dbReference type="NCBI Taxonomy" id="2762298"/>
    <lineage>
        <taxon>Bacteria</taxon>
        <taxon>Pseudomonadati</taxon>
        <taxon>Pseudomonadota</taxon>
        <taxon>Betaproteobacteria</taxon>
        <taxon>Burkholderiales</taxon>
        <taxon>Oxalobacteraceae</taxon>
        <taxon>Undibacterium</taxon>
    </lineage>
</organism>
<keyword evidence="4" id="KW-0807">Transducer</keyword>
<dbReference type="Pfam" id="PF00672">
    <property type="entry name" value="HAMP"/>
    <property type="match status" value="1"/>
</dbReference>
<protein>
    <submittedName>
        <fullName evidence="10">MCP four helix bundle domain-containing protein</fullName>
    </submittedName>
</protein>
<dbReference type="PRINTS" id="PR00260">
    <property type="entry name" value="CHEMTRNSDUCR"/>
</dbReference>
<keyword evidence="7" id="KW-0472">Membrane</keyword>
<evidence type="ECO:0000256" key="2">
    <source>
        <dbReference type="ARBA" id="ARBA00022481"/>
    </source>
</evidence>
<dbReference type="PANTHER" id="PTHR43531:SF14">
    <property type="entry name" value="METHYL-ACCEPTING CHEMOTAXIS PROTEIN I-RELATED"/>
    <property type="match status" value="1"/>
</dbReference>
<dbReference type="PANTHER" id="PTHR43531">
    <property type="entry name" value="PROTEIN ICFG"/>
    <property type="match status" value="1"/>
</dbReference>
<dbReference type="InterPro" id="IPR051310">
    <property type="entry name" value="MCP_chemotaxis"/>
</dbReference>